<protein>
    <recommendedName>
        <fullName evidence="2">protein-tyrosine-phosphatase</fullName>
        <ecNumber evidence="2">3.1.3.48</ecNumber>
    </recommendedName>
</protein>
<evidence type="ECO:0000259" key="6">
    <source>
        <dbReference type="SMART" id="SM00226"/>
    </source>
</evidence>
<dbReference type="InterPro" id="IPR050438">
    <property type="entry name" value="LMW_PTPase"/>
</dbReference>
<evidence type="ECO:0000256" key="3">
    <source>
        <dbReference type="ARBA" id="ARBA00022801"/>
    </source>
</evidence>
<keyword evidence="3" id="KW-0378">Hydrolase</keyword>
<sequence length="158" mass="17352">MRVLFVCLGNICRSPTAEGVFRRLLDEHGLASRVAVDSCGIGPWHVGKSPDPRACEAAARRGVDLSGLRARQLADEDFVVFDYVLAMDHDNLATIRERLPHDCQAHVGLFLAFAGQQNREVPDPYFGGEDGFDEVFDLIEAASRGLLVDIQARLGTSR</sequence>
<dbReference type="OrthoDB" id="9784339at2"/>
<organism evidence="7 8">
    <name type="scientific">Halomonas urumqiensis</name>
    <dbReference type="NCBI Taxonomy" id="1684789"/>
    <lineage>
        <taxon>Bacteria</taxon>
        <taxon>Pseudomonadati</taxon>
        <taxon>Pseudomonadota</taxon>
        <taxon>Gammaproteobacteria</taxon>
        <taxon>Oceanospirillales</taxon>
        <taxon>Halomonadaceae</taxon>
        <taxon>Halomonas</taxon>
    </lineage>
</organism>
<keyword evidence="8" id="KW-1185">Reference proteome</keyword>
<dbReference type="EMBL" id="PNRG01000027">
    <property type="protein sequence ID" value="PMR79521.1"/>
    <property type="molecule type" value="Genomic_DNA"/>
</dbReference>
<dbReference type="RefSeq" id="WP_102588607.1">
    <property type="nucleotide sequence ID" value="NZ_BNAE01000007.1"/>
</dbReference>
<dbReference type="PANTHER" id="PTHR11717">
    <property type="entry name" value="LOW MOLECULAR WEIGHT PROTEIN TYROSINE PHOSPHATASE"/>
    <property type="match status" value="1"/>
</dbReference>
<feature type="active site" description="Nucleophile" evidence="5">
    <location>
        <position position="13"/>
    </location>
</feature>
<reference evidence="7 8" key="1">
    <citation type="submission" date="2018-01" db="EMBL/GenBank/DDBJ databases">
        <title>Halomonas endophytica sp. nov., isolated from storage liquid in the stems of Populus euphratica.</title>
        <authorList>
            <person name="Chen C."/>
        </authorList>
    </citation>
    <scope>NUCLEOTIDE SEQUENCE [LARGE SCALE GENOMIC DNA]</scope>
    <source>
        <strain evidence="7 8">BZ-SZ-XJ27</strain>
    </source>
</reference>
<feature type="domain" description="Phosphotyrosine protein phosphatase I" evidence="6">
    <location>
        <begin position="1"/>
        <end position="149"/>
    </location>
</feature>
<dbReference type="Gene3D" id="3.40.50.2300">
    <property type="match status" value="1"/>
</dbReference>
<dbReference type="GO" id="GO:0004725">
    <property type="term" value="F:protein tyrosine phosphatase activity"/>
    <property type="evidence" value="ECO:0007669"/>
    <property type="project" value="UniProtKB-EC"/>
</dbReference>
<evidence type="ECO:0000313" key="8">
    <source>
        <dbReference type="Proteomes" id="UP000235547"/>
    </source>
</evidence>
<dbReference type="EC" id="3.1.3.48" evidence="2"/>
<dbReference type="AlphaFoldDB" id="A0A2N7UGH9"/>
<proteinExistence type="inferred from homology"/>
<evidence type="ECO:0000256" key="5">
    <source>
        <dbReference type="PIRSR" id="PIRSR617867-1"/>
    </source>
</evidence>
<evidence type="ECO:0000256" key="2">
    <source>
        <dbReference type="ARBA" id="ARBA00013064"/>
    </source>
</evidence>
<dbReference type="CDD" id="cd16343">
    <property type="entry name" value="LMWPTP"/>
    <property type="match status" value="1"/>
</dbReference>
<dbReference type="FunFam" id="3.40.50.2300:FF:000113">
    <property type="entry name" value="Low molecular weight protein-tyrosine-phosphatase"/>
    <property type="match status" value="1"/>
</dbReference>
<comment type="similarity">
    <text evidence="1">Belongs to the low molecular weight phosphotyrosine protein phosphatase family.</text>
</comment>
<keyword evidence="4" id="KW-0904">Protein phosphatase</keyword>
<dbReference type="PRINTS" id="PR00719">
    <property type="entry name" value="LMWPTPASE"/>
</dbReference>
<dbReference type="InterPro" id="IPR036196">
    <property type="entry name" value="Ptyr_pPase_sf"/>
</dbReference>
<feature type="active site" description="Nucleophile" evidence="5">
    <location>
        <position position="7"/>
    </location>
</feature>
<dbReference type="InterPro" id="IPR017867">
    <property type="entry name" value="Tyr_phospatase_low_mol_wt"/>
</dbReference>
<evidence type="ECO:0000313" key="7">
    <source>
        <dbReference type="EMBL" id="PMR79521.1"/>
    </source>
</evidence>
<dbReference type="SUPFAM" id="SSF52788">
    <property type="entry name" value="Phosphotyrosine protein phosphatases I"/>
    <property type="match status" value="1"/>
</dbReference>
<comment type="caution">
    <text evidence="7">The sequence shown here is derived from an EMBL/GenBank/DDBJ whole genome shotgun (WGS) entry which is preliminary data.</text>
</comment>
<evidence type="ECO:0000256" key="1">
    <source>
        <dbReference type="ARBA" id="ARBA00011063"/>
    </source>
</evidence>
<name>A0A2N7UGH9_9GAMM</name>
<gene>
    <name evidence="7" type="ORF">C1H70_12195</name>
</gene>
<dbReference type="SMART" id="SM00226">
    <property type="entry name" value="LMWPc"/>
    <property type="match status" value="1"/>
</dbReference>
<dbReference type="InterPro" id="IPR023485">
    <property type="entry name" value="Ptyr_pPase"/>
</dbReference>
<dbReference type="Pfam" id="PF01451">
    <property type="entry name" value="LMWPc"/>
    <property type="match status" value="1"/>
</dbReference>
<accession>A0A2N7UGH9</accession>
<feature type="active site" description="Proton donor" evidence="5">
    <location>
        <position position="123"/>
    </location>
</feature>
<evidence type="ECO:0000256" key="4">
    <source>
        <dbReference type="ARBA" id="ARBA00022912"/>
    </source>
</evidence>
<dbReference type="PANTHER" id="PTHR11717:SF7">
    <property type="entry name" value="LOW MOLECULAR WEIGHT PHOSPHOTYROSINE PROTEIN PHOSPHATASE"/>
    <property type="match status" value="1"/>
</dbReference>
<dbReference type="Proteomes" id="UP000235547">
    <property type="component" value="Unassembled WGS sequence"/>
</dbReference>